<dbReference type="Pfam" id="PF08245">
    <property type="entry name" value="Mur_ligase_M"/>
    <property type="match status" value="1"/>
</dbReference>
<evidence type="ECO:0000259" key="13">
    <source>
        <dbReference type="Pfam" id="PF02875"/>
    </source>
</evidence>
<dbReference type="Pfam" id="PF02875">
    <property type="entry name" value="Mur_ligase_C"/>
    <property type="match status" value="1"/>
</dbReference>
<keyword evidence="5 10" id="KW-0067">ATP-binding</keyword>
<dbReference type="SUPFAM" id="SSF53244">
    <property type="entry name" value="MurD-like peptide ligases, peptide-binding domain"/>
    <property type="match status" value="1"/>
</dbReference>
<dbReference type="EMBL" id="LXYT01000001">
    <property type="protein sequence ID" value="OLY43641.1"/>
    <property type="molecule type" value="Genomic_DNA"/>
</dbReference>
<dbReference type="AlphaFoldDB" id="A0A1R0F9I4"/>
<dbReference type="GO" id="GO:0008766">
    <property type="term" value="F:UDP-N-acetylmuramoylalanyl-D-glutamyl-2,6-diaminopimelate-D-alanyl-D-alanine ligase activity"/>
    <property type="evidence" value="ECO:0007669"/>
    <property type="project" value="RHEA"/>
</dbReference>
<evidence type="ECO:0000256" key="7">
    <source>
        <dbReference type="ARBA" id="ARBA00022984"/>
    </source>
</evidence>
<keyword evidence="1 10" id="KW-0963">Cytoplasm</keyword>
<proteinExistence type="inferred from homology"/>
<comment type="similarity">
    <text evidence="10">Belongs to the MurCDEF family. MurF subfamily.</text>
</comment>
<dbReference type="SUPFAM" id="SSF53623">
    <property type="entry name" value="MurD-like peptide ligases, catalytic domain"/>
    <property type="match status" value="1"/>
</dbReference>
<evidence type="ECO:0000256" key="10">
    <source>
        <dbReference type="HAMAP-Rule" id="MF_02019"/>
    </source>
</evidence>
<dbReference type="GO" id="GO:0071555">
    <property type="term" value="P:cell wall organization"/>
    <property type="evidence" value="ECO:0007669"/>
    <property type="project" value="UniProtKB-KW"/>
</dbReference>
<evidence type="ECO:0000256" key="6">
    <source>
        <dbReference type="ARBA" id="ARBA00022960"/>
    </source>
</evidence>
<dbReference type="GO" id="GO:0005524">
    <property type="term" value="F:ATP binding"/>
    <property type="evidence" value="ECO:0007669"/>
    <property type="project" value="UniProtKB-UniRule"/>
</dbReference>
<dbReference type="HAMAP" id="MF_02019">
    <property type="entry name" value="MurF"/>
    <property type="match status" value="1"/>
</dbReference>
<dbReference type="PANTHER" id="PTHR43024:SF1">
    <property type="entry name" value="UDP-N-ACETYLMURAMOYL-TRIPEPTIDE--D-ALANYL-D-ALANINE LIGASE"/>
    <property type="match status" value="1"/>
</dbReference>
<keyword evidence="7 10" id="KW-0573">Peptidoglycan synthesis</keyword>
<evidence type="ECO:0000256" key="2">
    <source>
        <dbReference type="ARBA" id="ARBA00022598"/>
    </source>
</evidence>
<keyword evidence="4 10" id="KW-0547">Nucleotide-binding</keyword>
<dbReference type="RefSeq" id="WP_075868715.1">
    <property type="nucleotide sequence ID" value="NZ_CALYQA010000004.1"/>
</dbReference>
<dbReference type="InterPro" id="IPR004101">
    <property type="entry name" value="Mur_ligase_C"/>
</dbReference>
<dbReference type="GO" id="GO:0008360">
    <property type="term" value="P:regulation of cell shape"/>
    <property type="evidence" value="ECO:0007669"/>
    <property type="project" value="UniProtKB-KW"/>
</dbReference>
<organism evidence="15 16">
    <name type="scientific">Bartonella apis</name>
    <dbReference type="NCBI Taxonomy" id="1686310"/>
    <lineage>
        <taxon>Bacteria</taxon>
        <taxon>Pseudomonadati</taxon>
        <taxon>Pseudomonadota</taxon>
        <taxon>Alphaproteobacteria</taxon>
        <taxon>Hyphomicrobiales</taxon>
        <taxon>Bartonellaceae</taxon>
        <taxon>Bartonella</taxon>
    </lineage>
</organism>
<dbReference type="EC" id="6.3.2.10" evidence="10 11"/>
<dbReference type="Gene3D" id="3.40.1190.10">
    <property type="entry name" value="Mur-like, catalytic domain"/>
    <property type="match status" value="1"/>
</dbReference>
<dbReference type="GO" id="GO:0047480">
    <property type="term" value="F:UDP-N-acetylmuramoyl-tripeptide-D-alanyl-D-alanine ligase activity"/>
    <property type="evidence" value="ECO:0007669"/>
    <property type="project" value="UniProtKB-UniRule"/>
</dbReference>
<evidence type="ECO:0000256" key="8">
    <source>
        <dbReference type="ARBA" id="ARBA00023306"/>
    </source>
</evidence>
<keyword evidence="6 10" id="KW-0133">Cell shape</keyword>
<evidence type="ECO:0000256" key="4">
    <source>
        <dbReference type="ARBA" id="ARBA00022741"/>
    </source>
</evidence>
<feature type="domain" description="Mur ligase C-terminal" evidence="13">
    <location>
        <begin position="339"/>
        <end position="452"/>
    </location>
</feature>
<dbReference type="Proteomes" id="UP000187344">
    <property type="component" value="Unassembled WGS sequence"/>
</dbReference>
<dbReference type="SUPFAM" id="SSF63418">
    <property type="entry name" value="MurE/MurF N-terminal domain"/>
    <property type="match status" value="1"/>
</dbReference>
<keyword evidence="2 10" id="KW-0436">Ligase</keyword>
<dbReference type="OrthoDB" id="9801978at2"/>
<keyword evidence="8 10" id="KW-0131">Cell cycle</keyword>
<dbReference type="NCBIfam" id="NF010693">
    <property type="entry name" value="PRK14093.1"/>
    <property type="match status" value="1"/>
</dbReference>
<evidence type="ECO:0000259" key="14">
    <source>
        <dbReference type="Pfam" id="PF08245"/>
    </source>
</evidence>
<evidence type="ECO:0000256" key="3">
    <source>
        <dbReference type="ARBA" id="ARBA00022618"/>
    </source>
</evidence>
<comment type="caution">
    <text evidence="15">The sequence shown here is derived from an EMBL/GenBank/DDBJ whole genome shotgun (WGS) entry which is preliminary data.</text>
</comment>
<dbReference type="InterPro" id="IPR005863">
    <property type="entry name" value="UDP-N-AcMur_synth"/>
</dbReference>
<dbReference type="InterPro" id="IPR036565">
    <property type="entry name" value="Mur-like_cat_sf"/>
</dbReference>
<protein>
    <recommendedName>
        <fullName evidence="10 11">UDP-N-acetylmuramoyl-tripeptide--D-alanyl-D-alanine ligase</fullName>
        <ecNumber evidence="10 11">6.3.2.10</ecNumber>
    </recommendedName>
    <alternativeName>
        <fullName evidence="10">D-alanyl-D-alanine-adding enzyme</fullName>
    </alternativeName>
</protein>
<dbReference type="PANTHER" id="PTHR43024">
    <property type="entry name" value="UDP-N-ACETYLMURAMOYL-TRIPEPTIDE--D-ALANYL-D-ALANINE LIGASE"/>
    <property type="match status" value="1"/>
</dbReference>
<evidence type="ECO:0000256" key="9">
    <source>
        <dbReference type="ARBA" id="ARBA00023316"/>
    </source>
</evidence>
<reference evidence="15 16" key="1">
    <citation type="submission" date="2016-12" db="EMBL/GenBank/DDBJ databases">
        <title>Comparative genomics of Bartonella apis.</title>
        <authorList>
            <person name="Engel P."/>
        </authorList>
    </citation>
    <scope>NUCLEOTIDE SEQUENCE [LARGE SCALE GENOMIC DNA]</scope>
    <source>
        <strain evidence="15 16">PEB0149</strain>
    </source>
</reference>
<accession>A0A1R0F9I4</accession>
<dbReference type="InterPro" id="IPR000713">
    <property type="entry name" value="Mur_ligase_N"/>
</dbReference>
<comment type="function">
    <text evidence="10 11">Involved in cell wall formation. Catalyzes the final step in the synthesis of UDP-N-acetylmuramoyl-pentapeptide, the precursor of murein.</text>
</comment>
<dbReference type="Gene3D" id="3.40.1390.10">
    <property type="entry name" value="MurE/MurF, N-terminal domain"/>
    <property type="match status" value="1"/>
</dbReference>
<dbReference type="InterPro" id="IPR036615">
    <property type="entry name" value="Mur_ligase_C_dom_sf"/>
</dbReference>
<dbReference type="Pfam" id="PF01225">
    <property type="entry name" value="Mur_ligase"/>
    <property type="match status" value="1"/>
</dbReference>
<dbReference type="NCBIfam" id="TIGR01143">
    <property type="entry name" value="murF"/>
    <property type="match status" value="1"/>
</dbReference>
<sequence length="472" mass="50913">MMPLWTKAELKKAIDGEVIGNLPDELSGVSIDSRTVKPNEIFFCIKGEKLDGHDFAAKAAEAGAGLLIIEKAHKADLQKLGVPMIAVNDALKALDELAVAARARSSAKIIAVTGSVGKTTTKEALRHCLGAVGKVHANPASFNNQWGVPLTLARMPADTDYGVFEIGMNHSGEIRPLVKMVRPHLAIITKVAAVHLGFFSSIEEIATAKAEIFEGVIKGGTALLNADDDFFHFLSDKAKACGIENILSFGEADFADYRLEKLHMLADCSSMSVKIGNDEAMVKVAAPGRHIVQDCLAVLGACDCVGADMAHIVMAMATFSAENGRGARYHLELPSGGTFTLIDESYNANPASMRASLELLKQAKTGARGRRIAVLGDMLELGKYSEKLHRELAEPVFASGANPVYLIGREIEPLKEELTKKLKVYLKENVEEIIPLILKDIHDGDVIMVKSSNSIRSSRVVSALLERYKKAN</sequence>
<comment type="pathway">
    <text evidence="10 11">Cell wall biogenesis; peptidoglycan biosynthesis.</text>
</comment>
<feature type="domain" description="Mur ligase central" evidence="14">
    <location>
        <begin position="112"/>
        <end position="301"/>
    </location>
</feature>
<feature type="binding site" evidence="10">
    <location>
        <begin position="114"/>
        <end position="120"/>
    </location>
    <ligand>
        <name>ATP</name>
        <dbReference type="ChEBI" id="CHEBI:30616"/>
    </ligand>
</feature>
<evidence type="ECO:0000259" key="12">
    <source>
        <dbReference type="Pfam" id="PF01225"/>
    </source>
</evidence>
<evidence type="ECO:0000313" key="15">
    <source>
        <dbReference type="EMBL" id="OLY43641.1"/>
    </source>
</evidence>
<evidence type="ECO:0000256" key="11">
    <source>
        <dbReference type="RuleBase" id="RU004136"/>
    </source>
</evidence>
<dbReference type="InterPro" id="IPR013221">
    <property type="entry name" value="Mur_ligase_cen"/>
</dbReference>
<evidence type="ECO:0000256" key="5">
    <source>
        <dbReference type="ARBA" id="ARBA00022840"/>
    </source>
</evidence>
<feature type="domain" description="Mur ligase N-terminal catalytic" evidence="12">
    <location>
        <begin position="26"/>
        <end position="99"/>
    </location>
</feature>
<gene>
    <name evidence="10" type="primary">murF</name>
    <name evidence="15" type="ORF">PEB0149_010730</name>
</gene>
<dbReference type="InterPro" id="IPR035911">
    <property type="entry name" value="MurE/MurF_N"/>
</dbReference>
<dbReference type="Gene3D" id="3.90.190.20">
    <property type="entry name" value="Mur ligase, C-terminal domain"/>
    <property type="match status" value="1"/>
</dbReference>
<keyword evidence="3 10" id="KW-0132">Cell division</keyword>
<keyword evidence="9 10" id="KW-0961">Cell wall biogenesis/degradation</keyword>
<comment type="subcellular location">
    <subcellularLocation>
        <location evidence="10 11">Cytoplasm</location>
    </subcellularLocation>
</comment>
<keyword evidence="16" id="KW-1185">Reference proteome</keyword>
<dbReference type="UniPathway" id="UPA00219"/>
<name>A0A1R0F9I4_9HYPH</name>
<evidence type="ECO:0000256" key="1">
    <source>
        <dbReference type="ARBA" id="ARBA00022490"/>
    </source>
</evidence>
<dbReference type="GO" id="GO:0009252">
    <property type="term" value="P:peptidoglycan biosynthetic process"/>
    <property type="evidence" value="ECO:0007669"/>
    <property type="project" value="UniProtKB-UniRule"/>
</dbReference>
<dbReference type="GO" id="GO:0005737">
    <property type="term" value="C:cytoplasm"/>
    <property type="evidence" value="ECO:0007669"/>
    <property type="project" value="UniProtKB-SubCell"/>
</dbReference>
<comment type="catalytic activity">
    <reaction evidence="10 11">
        <text>D-alanyl-D-alanine + UDP-N-acetyl-alpha-D-muramoyl-L-alanyl-gamma-D-glutamyl-meso-2,6-diaminopimelate + ATP = UDP-N-acetyl-alpha-D-muramoyl-L-alanyl-gamma-D-glutamyl-meso-2,6-diaminopimeloyl-D-alanyl-D-alanine + ADP + phosphate + H(+)</text>
        <dbReference type="Rhea" id="RHEA:28374"/>
        <dbReference type="ChEBI" id="CHEBI:15378"/>
        <dbReference type="ChEBI" id="CHEBI:30616"/>
        <dbReference type="ChEBI" id="CHEBI:43474"/>
        <dbReference type="ChEBI" id="CHEBI:57822"/>
        <dbReference type="ChEBI" id="CHEBI:61386"/>
        <dbReference type="ChEBI" id="CHEBI:83905"/>
        <dbReference type="ChEBI" id="CHEBI:456216"/>
        <dbReference type="EC" id="6.3.2.10"/>
    </reaction>
</comment>
<evidence type="ECO:0000313" key="16">
    <source>
        <dbReference type="Proteomes" id="UP000187344"/>
    </source>
</evidence>
<dbReference type="InterPro" id="IPR051046">
    <property type="entry name" value="MurCDEF_CellWall_CoF430Synth"/>
</dbReference>
<dbReference type="GO" id="GO:0051301">
    <property type="term" value="P:cell division"/>
    <property type="evidence" value="ECO:0007669"/>
    <property type="project" value="UniProtKB-KW"/>
</dbReference>